<proteinExistence type="predicted"/>
<dbReference type="InterPro" id="IPR050807">
    <property type="entry name" value="TransReg_Diox_bact_type"/>
</dbReference>
<dbReference type="Pfam" id="PF01381">
    <property type="entry name" value="HTH_3"/>
    <property type="match status" value="1"/>
</dbReference>
<gene>
    <name evidence="3" type="ORF">DZC73_22540</name>
</gene>
<dbReference type="Gene3D" id="2.60.120.10">
    <property type="entry name" value="Jelly Rolls"/>
    <property type="match status" value="1"/>
</dbReference>
<evidence type="ECO:0000259" key="2">
    <source>
        <dbReference type="PROSITE" id="PS50943"/>
    </source>
</evidence>
<keyword evidence="1" id="KW-0238">DNA-binding</keyword>
<keyword evidence="4" id="KW-1185">Reference proteome</keyword>
<dbReference type="EMBL" id="QUSW01000007">
    <property type="protein sequence ID" value="RQP22428.1"/>
    <property type="molecule type" value="Genomic_DNA"/>
</dbReference>
<dbReference type="OrthoDB" id="73827at2"/>
<dbReference type="InterPro" id="IPR014710">
    <property type="entry name" value="RmlC-like_jellyroll"/>
</dbReference>
<comment type="caution">
    <text evidence="3">The sequence shown here is derived from an EMBL/GenBank/DDBJ whole genome shotgun (WGS) entry which is preliminary data.</text>
</comment>
<dbReference type="GO" id="GO:0003700">
    <property type="term" value="F:DNA-binding transcription factor activity"/>
    <property type="evidence" value="ECO:0007669"/>
    <property type="project" value="TreeGrafter"/>
</dbReference>
<feature type="domain" description="HTH cro/C1-type" evidence="2">
    <location>
        <begin position="11"/>
        <end position="65"/>
    </location>
</feature>
<dbReference type="InterPro" id="IPR010982">
    <property type="entry name" value="Lambda_DNA-bd_dom_sf"/>
</dbReference>
<dbReference type="GO" id="GO:0005829">
    <property type="term" value="C:cytosol"/>
    <property type="evidence" value="ECO:0007669"/>
    <property type="project" value="TreeGrafter"/>
</dbReference>
<dbReference type="GO" id="GO:0003677">
    <property type="term" value="F:DNA binding"/>
    <property type="evidence" value="ECO:0007669"/>
    <property type="project" value="UniProtKB-KW"/>
</dbReference>
<evidence type="ECO:0000313" key="3">
    <source>
        <dbReference type="EMBL" id="RQP22428.1"/>
    </source>
</evidence>
<sequence length="195" mass="21573">MDITARIAKRVRDLRDAQGFTLDALAERSGVSRSNISLIERGQSSPTAAVLDKLAAGLGVTLASLFEDESTQAAEPSPMARVADQPVWTDPASGYIRRNLSPAARSPIQLVDVIFPAGQRVAYDGVAREVEIHQQVWMIDGTMELTLGQEQWRLETGDCLAMRLDRPIVYRNPTRKPARYMVALVSLPFIPNRRT</sequence>
<evidence type="ECO:0000313" key="4">
    <source>
        <dbReference type="Proteomes" id="UP000267464"/>
    </source>
</evidence>
<reference evidence="3 4" key="1">
    <citation type="submission" date="2018-08" db="EMBL/GenBank/DDBJ databases">
        <authorList>
            <person name="Khan S.A."/>
            <person name="Jeon C.O."/>
            <person name="Chun B.H."/>
            <person name="Jeong S.E."/>
        </authorList>
    </citation>
    <scope>NUCLEOTIDE SEQUENCE [LARGE SCALE GENOMIC DNA]</scope>
    <source>
        <strain evidence="3 4">S-16</strain>
    </source>
</reference>
<evidence type="ECO:0000256" key="1">
    <source>
        <dbReference type="ARBA" id="ARBA00023125"/>
    </source>
</evidence>
<dbReference type="SUPFAM" id="SSF47413">
    <property type="entry name" value="lambda repressor-like DNA-binding domains"/>
    <property type="match status" value="1"/>
</dbReference>
<dbReference type="PANTHER" id="PTHR46797">
    <property type="entry name" value="HTH-TYPE TRANSCRIPTIONAL REGULATOR"/>
    <property type="match status" value="1"/>
</dbReference>
<dbReference type="InterPro" id="IPR011051">
    <property type="entry name" value="RmlC_Cupin_sf"/>
</dbReference>
<dbReference type="PANTHER" id="PTHR46797:SF10">
    <property type="entry name" value="BLR1115 PROTEIN"/>
    <property type="match status" value="1"/>
</dbReference>
<dbReference type="SMART" id="SM00530">
    <property type="entry name" value="HTH_XRE"/>
    <property type="match status" value="1"/>
</dbReference>
<accession>A0A3N7HK22</accession>
<dbReference type="CDD" id="cd00093">
    <property type="entry name" value="HTH_XRE"/>
    <property type="match status" value="1"/>
</dbReference>
<name>A0A3N7HK22_9BURK</name>
<dbReference type="PROSITE" id="PS50943">
    <property type="entry name" value="HTH_CROC1"/>
    <property type="match status" value="1"/>
</dbReference>
<dbReference type="AlphaFoldDB" id="A0A3N7HK22"/>
<dbReference type="Gene3D" id="1.10.260.40">
    <property type="entry name" value="lambda repressor-like DNA-binding domains"/>
    <property type="match status" value="1"/>
</dbReference>
<protein>
    <submittedName>
        <fullName evidence="3">XRE family transcriptional regulator</fullName>
    </submittedName>
</protein>
<dbReference type="InterPro" id="IPR001387">
    <property type="entry name" value="Cro/C1-type_HTH"/>
</dbReference>
<dbReference type="SUPFAM" id="SSF51182">
    <property type="entry name" value="RmlC-like cupins"/>
    <property type="match status" value="1"/>
</dbReference>
<reference evidence="3 4" key="2">
    <citation type="submission" date="2018-12" db="EMBL/GenBank/DDBJ databases">
        <title>Rhizobacter gummiphilus sp. nov., a rubber-degrading bacterium isolated from the soil of a botanical garden in Japan.</title>
        <authorList>
            <person name="Shunsuke S.S."/>
        </authorList>
    </citation>
    <scope>NUCLEOTIDE SEQUENCE [LARGE SCALE GENOMIC DNA]</scope>
    <source>
        <strain evidence="3 4">S-16</strain>
    </source>
</reference>
<dbReference type="Proteomes" id="UP000267464">
    <property type="component" value="Unassembled WGS sequence"/>
</dbReference>
<dbReference type="CDD" id="cd02209">
    <property type="entry name" value="cupin_XRE_C"/>
    <property type="match status" value="1"/>
</dbReference>
<dbReference type="RefSeq" id="WP_124542650.1">
    <property type="nucleotide sequence ID" value="NZ_QUSW01000007.1"/>
</dbReference>
<organism evidence="3 4">
    <name type="scientific">Piscinibacter terrae</name>
    <dbReference type="NCBI Taxonomy" id="2496871"/>
    <lineage>
        <taxon>Bacteria</taxon>
        <taxon>Pseudomonadati</taxon>
        <taxon>Pseudomonadota</taxon>
        <taxon>Betaproteobacteria</taxon>
        <taxon>Burkholderiales</taxon>
        <taxon>Sphaerotilaceae</taxon>
        <taxon>Piscinibacter</taxon>
    </lineage>
</organism>